<feature type="compositionally biased region" description="Acidic residues" evidence="1">
    <location>
        <begin position="18"/>
        <end position="29"/>
    </location>
</feature>
<feature type="compositionally biased region" description="Polar residues" evidence="1">
    <location>
        <begin position="191"/>
        <end position="207"/>
    </location>
</feature>
<organism evidence="2 3">
    <name type="scientific">Gracilariopsis chorda</name>
    <dbReference type="NCBI Taxonomy" id="448386"/>
    <lineage>
        <taxon>Eukaryota</taxon>
        <taxon>Rhodophyta</taxon>
        <taxon>Florideophyceae</taxon>
        <taxon>Rhodymeniophycidae</taxon>
        <taxon>Gracilariales</taxon>
        <taxon>Gracilariaceae</taxon>
        <taxon>Gracilariopsis</taxon>
    </lineage>
</organism>
<evidence type="ECO:0000313" key="3">
    <source>
        <dbReference type="Proteomes" id="UP000247409"/>
    </source>
</evidence>
<proteinExistence type="predicted"/>
<feature type="compositionally biased region" description="Polar residues" evidence="1">
    <location>
        <begin position="69"/>
        <end position="81"/>
    </location>
</feature>
<dbReference type="Proteomes" id="UP000247409">
    <property type="component" value="Unassembled WGS sequence"/>
</dbReference>
<comment type="caution">
    <text evidence="2">The sequence shown here is derived from an EMBL/GenBank/DDBJ whole genome shotgun (WGS) entry which is preliminary data.</text>
</comment>
<sequence length="263" mass="29223">MAERLHYFTEASTPVSFDCDDSDIDSDLDDLSRRPQSDSDRAKIHARQLQLWSDEARRRLSGQPPSTPPQRRSTFSGSLSPNLIPIHLQPTTLSTDRQQSNLSERSRPSQRVSRSHSAKNLRIRITPSSSSKSLLSDIESESGHPLSAPQSPRRNTLTDVRLPSANKPLPPSCVPPTSAPKNPRAAPAVNKQHNAKPQPSAAHSCSPVTHAAPAYSPPETKLDANPSDVDEQDHATVRLSTRHSFSRRIRRWSLRRLFSFSRS</sequence>
<dbReference type="EMBL" id="NBIV01000137">
    <property type="protein sequence ID" value="PXF43109.1"/>
    <property type="molecule type" value="Genomic_DNA"/>
</dbReference>
<reference evidence="2 3" key="1">
    <citation type="journal article" date="2018" name="Mol. Biol. Evol.">
        <title>Analysis of the draft genome of the red seaweed Gracilariopsis chorda provides insights into genome size evolution in Rhodophyta.</title>
        <authorList>
            <person name="Lee J."/>
            <person name="Yang E.C."/>
            <person name="Graf L."/>
            <person name="Yang J.H."/>
            <person name="Qiu H."/>
            <person name="Zel Zion U."/>
            <person name="Chan C.X."/>
            <person name="Stephens T.G."/>
            <person name="Weber A.P.M."/>
            <person name="Boo G.H."/>
            <person name="Boo S.M."/>
            <person name="Kim K.M."/>
            <person name="Shin Y."/>
            <person name="Jung M."/>
            <person name="Lee S.J."/>
            <person name="Yim H.S."/>
            <person name="Lee J.H."/>
            <person name="Bhattacharya D."/>
            <person name="Yoon H.S."/>
        </authorList>
    </citation>
    <scope>NUCLEOTIDE SEQUENCE [LARGE SCALE GENOMIC DNA]</scope>
    <source>
        <strain evidence="2 3">SKKU-2015</strain>
        <tissue evidence="2">Whole body</tissue>
    </source>
</reference>
<feature type="compositionally biased region" description="Pro residues" evidence="1">
    <location>
        <begin position="168"/>
        <end position="178"/>
    </location>
</feature>
<feature type="compositionally biased region" description="Low complexity" evidence="1">
    <location>
        <begin position="128"/>
        <end position="137"/>
    </location>
</feature>
<feature type="compositionally biased region" description="Basic residues" evidence="1">
    <location>
        <begin position="113"/>
        <end position="122"/>
    </location>
</feature>
<protein>
    <submittedName>
        <fullName evidence="2">Uncharacterized protein</fullName>
    </submittedName>
</protein>
<feature type="compositionally biased region" description="Polar residues" evidence="1">
    <location>
        <begin position="89"/>
        <end position="103"/>
    </location>
</feature>
<accession>A0A2V3IM20</accession>
<feature type="region of interest" description="Disordered" evidence="1">
    <location>
        <begin position="12"/>
        <end position="235"/>
    </location>
</feature>
<gene>
    <name evidence="2" type="ORF">BWQ96_07143</name>
</gene>
<feature type="compositionally biased region" description="Basic and acidic residues" evidence="1">
    <location>
        <begin position="30"/>
        <end position="43"/>
    </location>
</feature>
<keyword evidence="3" id="KW-1185">Reference proteome</keyword>
<feature type="compositionally biased region" description="Polar residues" evidence="1">
    <location>
        <begin position="148"/>
        <end position="158"/>
    </location>
</feature>
<evidence type="ECO:0000313" key="2">
    <source>
        <dbReference type="EMBL" id="PXF43109.1"/>
    </source>
</evidence>
<name>A0A2V3IM20_9FLOR</name>
<evidence type="ECO:0000256" key="1">
    <source>
        <dbReference type="SAM" id="MobiDB-lite"/>
    </source>
</evidence>
<dbReference type="AlphaFoldDB" id="A0A2V3IM20"/>